<keyword evidence="8 17" id="KW-0378">Hydrolase</keyword>
<dbReference type="FunFam" id="2.60.120.200:FF:000152">
    <property type="entry name" value="Cell wall glucanase"/>
    <property type="match status" value="1"/>
</dbReference>
<feature type="region of interest" description="Disordered" evidence="20">
    <location>
        <begin position="326"/>
        <end position="362"/>
    </location>
</feature>
<comment type="subcellular location">
    <subcellularLocation>
        <location evidence="2">Cell envelope</location>
    </subcellularLocation>
    <subcellularLocation>
        <location evidence="3">Membrane</location>
        <topology evidence="3">Lipid-anchor</topology>
        <topology evidence="3">GPI-anchor</topology>
    </subcellularLocation>
</comment>
<accession>A0AA38RV84</accession>
<evidence type="ECO:0000256" key="14">
    <source>
        <dbReference type="ARBA" id="ARBA00023316"/>
    </source>
</evidence>
<keyword evidence="6" id="KW-0808">Transferase</keyword>
<evidence type="ECO:0000256" key="1">
    <source>
        <dbReference type="ARBA" id="ARBA00000822"/>
    </source>
</evidence>
<keyword evidence="9 17" id="KW-0472">Membrane</keyword>
<dbReference type="SUPFAM" id="SSF49899">
    <property type="entry name" value="Concanavalin A-like lectins/glucanases"/>
    <property type="match status" value="1"/>
</dbReference>
<evidence type="ECO:0000256" key="19">
    <source>
        <dbReference type="PIRSR" id="PIRSR037299-2"/>
    </source>
</evidence>
<keyword evidence="12" id="KW-0449">Lipoprotein</keyword>
<dbReference type="GO" id="GO:0016757">
    <property type="term" value="F:glycosyltransferase activity"/>
    <property type="evidence" value="ECO:0007669"/>
    <property type="project" value="UniProtKB-KW"/>
</dbReference>
<dbReference type="Pfam" id="PF00722">
    <property type="entry name" value="Glyco_hydro_16"/>
    <property type="match status" value="1"/>
</dbReference>
<dbReference type="AlphaFoldDB" id="A0AA38RV84"/>
<dbReference type="Proteomes" id="UP001174694">
    <property type="component" value="Unassembled WGS sequence"/>
</dbReference>
<feature type="domain" description="GH16" evidence="21">
    <location>
        <begin position="23"/>
        <end position="231"/>
    </location>
</feature>
<evidence type="ECO:0000256" key="15">
    <source>
        <dbReference type="ARBA" id="ARBA00038074"/>
    </source>
</evidence>
<evidence type="ECO:0000256" key="16">
    <source>
        <dbReference type="ARBA" id="ARBA00093308"/>
    </source>
</evidence>
<keyword evidence="7" id="KW-0732">Signal</keyword>
<keyword evidence="5" id="KW-0328">Glycosyltransferase</keyword>
<dbReference type="PANTHER" id="PTHR10963:SF68">
    <property type="entry name" value="GLYCOSIDASE CRH1-RELATED"/>
    <property type="match status" value="1"/>
</dbReference>
<evidence type="ECO:0000256" key="3">
    <source>
        <dbReference type="ARBA" id="ARBA00004589"/>
    </source>
</evidence>
<comment type="catalytic activity">
    <reaction evidence="1">
        <text>Random endo-hydrolysis of N-acetyl-beta-D-glucosaminide (1-&gt;4)-beta-linkages in chitin and chitodextrins.</text>
        <dbReference type="EC" id="3.2.1.14"/>
    </reaction>
</comment>
<evidence type="ECO:0000256" key="11">
    <source>
        <dbReference type="ARBA" id="ARBA00023180"/>
    </source>
</evidence>
<protein>
    <recommendedName>
        <fullName evidence="17">Crh-like protein</fullName>
        <ecNumber evidence="17">3.2.-.-</ecNumber>
    </recommendedName>
</protein>
<evidence type="ECO:0000256" key="8">
    <source>
        <dbReference type="ARBA" id="ARBA00022801"/>
    </source>
</evidence>
<comment type="caution">
    <text evidence="22">The sequence shown here is derived from an EMBL/GenBank/DDBJ whole genome shotgun (WGS) entry which is preliminary data.</text>
</comment>
<evidence type="ECO:0000256" key="9">
    <source>
        <dbReference type="ARBA" id="ARBA00023136"/>
    </source>
</evidence>
<dbReference type="GO" id="GO:0098552">
    <property type="term" value="C:side of membrane"/>
    <property type="evidence" value="ECO:0007669"/>
    <property type="project" value="UniProtKB-KW"/>
</dbReference>
<feature type="compositionally biased region" description="Low complexity" evidence="20">
    <location>
        <begin position="277"/>
        <end position="294"/>
    </location>
</feature>
<evidence type="ECO:0000256" key="18">
    <source>
        <dbReference type="PIRSR" id="PIRSR037299-1"/>
    </source>
</evidence>
<evidence type="ECO:0000256" key="10">
    <source>
        <dbReference type="ARBA" id="ARBA00023157"/>
    </source>
</evidence>
<dbReference type="PANTHER" id="PTHR10963">
    <property type="entry name" value="GLYCOSYL HYDROLASE-RELATED"/>
    <property type="match status" value="1"/>
</dbReference>
<organism evidence="22 23">
    <name type="scientific">Pleurostoma richardsiae</name>
    <dbReference type="NCBI Taxonomy" id="41990"/>
    <lineage>
        <taxon>Eukaryota</taxon>
        <taxon>Fungi</taxon>
        <taxon>Dikarya</taxon>
        <taxon>Ascomycota</taxon>
        <taxon>Pezizomycotina</taxon>
        <taxon>Sordariomycetes</taxon>
        <taxon>Sordariomycetidae</taxon>
        <taxon>Calosphaeriales</taxon>
        <taxon>Pleurostomataceae</taxon>
        <taxon>Pleurostoma</taxon>
    </lineage>
</organism>
<evidence type="ECO:0000256" key="20">
    <source>
        <dbReference type="SAM" id="MobiDB-lite"/>
    </source>
</evidence>
<feature type="active site" description="Nucleophile" evidence="18">
    <location>
        <position position="122"/>
    </location>
</feature>
<dbReference type="GO" id="GO:0005975">
    <property type="term" value="P:carbohydrate metabolic process"/>
    <property type="evidence" value="ECO:0007669"/>
    <property type="project" value="InterPro"/>
</dbReference>
<proteinExistence type="inferred from homology"/>
<evidence type="ECO:0000256" key="2">
    <source>
        <dbReference type="ARBA" id="ARBA00004196"/>
    </source>
</evidence>
<dbReference type="InterPro" id="IPR000757">
    <property type="entry name" value="Beta-glucanase-like"/>
</dbReference>
<dbReference type="GO" id="GO:0009277">
    <property type="term" value="C:fungal-type cell wall"/>
    <property type="evidence" value="ECO:0007669"/>
    <property type="project" value="TreeGrafter"/>
</dbReference>
<name>A0AA38RV84_9PEZI</name>
<feature type="disulfide bond" evidence="19">
    <location>
        <begin position="29"/>
        <end position="37"/>
    </location>
</feature>
<evidence type="ECO:0000256" key="13">
    <source>
        <dbReference type="ARBA" id="ARBA00023295"/>
    </source>
</evidence>
<evidence type="ECO:0000256" key="17">
    <source>
        <dbReference type="PIRNR" id="PIRNR037299"/>
    </source>
</evidence>
<dbReference type="EMBL" id="JANBVO010000001">
    <property type="protein sequence ID" value="KAJ9157348.1"/>
    <property type="molecule type" value="Genomic_DNA"/>
</dbReference>
<dbReference type="EC" id="3.2.-.-" evidence="17"/>
<feature type="active site" description="Proton donor" evidence="18">
    <location>
        <position position="126"/>
    </location>
</feature>
<evidence type="ECO:0000256" key="5">
    <source>
        <dbReference type="ARBA" id="ARBA00022676"/>
    </source>
</evidence>
<keyword evidence="14" id="KW-0961">Cell wall biogenesis/degradation</keyword>
<evidence type="ECO:0000259" key="21">
    <source>
        <dbReference type="PROSITE" id="PS51762"/>
    </source>
</evidence>
<dbReference type="InterPro" id="IPR013320">
    <property type="entry name" value="ConA-like_dom_sf"/>
</dbReference>
<keyword evidence="23" id="KW-1185">Reference proteome</keyword>
<dbReference type="GO" id="GO:0008843">
    <property type="term" value="F:endochitinase activity"/>
    <property type="evidence" value="ECO:0007669"/>
    <property type="project" value="UniProtKB-EC"/>
</dbReference>
<feature type="region of interest" description="Disordered" evidence="20">
    <location>
        <begin position="275"/>
        <end position="308"/>
    </location>
</feature>
<dbReference type="InterPro" id="IPR017168">
    <property type="entry name" value="CHR-like"/>
</dbReference>
<dbReference type="PROSITE" id="PS51762">
    <property type="entry name" value="GH16_2"/>
    <property type="match status" value="1"/>
</dbReference>
<evidence type="ECO:0000313" key="23">
    <source>
        <dbReference type="Proteomes" id="UP001174694"/>
    </source>
</evidence>
<comment type="similarity">
    <text evidence="15">Belongs to the glycosyl hydrolase 16 family. CRH1 subfamily.</text>
</comment>
<keyword evidence="10 19" id="KW-1015">Disulfide bond</keyword>
<dbReference type="GO" id="GO:0031505">
    <property type="term" value="P:fungal-type cell wall organization"/>
    <property type="evidence" value="ECO:0007669"/>
    <property type="project" value="TreeGrafter"/>
</dbReference>
<keyword evidence="4" id="KW-0336">GPI-anchor</keyword>
<reference evidence="22" key="1">
    <citation type="submission" date="2022-07" db="EMBL/GenBank/DDBJ databases">
        <title>Fungi with potential for degradation of polypropylene.</title>
        <authorList>
            <person name="Gostincar C."/>
        </authorList>
    </citation>
    <scope>NUCLEOTIDE SEQUENCE</scope>
    <source>
        <strain evidence="22">EXF-13308</strain>
    </source>
</reference>
<evidence type="ECO:0000256" key="4">
    <source>
        <dbReference type="ARBA" id="ARBA00022622"/>
    </source>
</evidence>
<sequence length="469" mass="48533">MIVSRSVRTAVTAAAFLASSARSQTWTSCNPLSSTDCPADTALGMAINVDFTQGEVNSFVASGGTPTYGSDGVTFTVSKSGDAPQLNSVFYIMFGRVEVTMKCAPGNGIVSSLVLESDDLDEIDMEWLGADDSTVQTNYFGKGQTGAYDRGQFNPAANNQADFITYTIDWTADRVEWIVAGTVVRTLTYDDANGQYPQTPMQIKFGAWSGGDSSNAQGTIDWAHGPTDYSQGPFSMSVKSASITDYSTGKEYKYGDQSGSWQSIEAVDGEVGVNSGSAPTATATVESASATSLSPSVPAGGIGQGSTTTQTGWPWVATASSASNSIPSGWTMTPEGKIVPSSSTVSPTPSSSPALLSSASSSVPSAAAGGEVTLTTWDGRGFLTTMTVPVGWTTMVKSYDQQGFLITSTPTASVASATAAPPVAQAQADTYLKAKASSSSAAGPRQPRWLCSALMTVIPMMMLSLGLAL</sequence>
<dbReference type="PIRSF" id="PIRSF037299">
    <property type="entry name" value="Glycosidase_CRH1_prd"/>
    <property type="match status" value="1"/>
</dbReference>
<comment type="function">
    <text evidence="16">Dual chitinase/transglycosylase that plays a role in cell wall architecture. Chitinase and transglycosylase activities are coupled. Required for the polysaccharide cross-linking at the septa and the cell wall. More specifically, transfers chitin to 1,6-beta-glucan in the cell wall.</text>
</comment>
<feature type="compositionally biased region" description="Low complexity" evidence="20">
    <location>
        <begin position="340"/>
        <end position="362"/>
    </location>
</feature>
<dbReference type="Gene3D" id="2.60.120.200">
    <property type="match status" value="1"/>
</dbReference>
<evidence type="ECO:0000313" key="22">
    <source>
        <dbReference type="EMBL" id="KAJ9157348.1"/>
    </source>
</evidence>
<dbReference type="CDD" id="cd02183">
    <property type="entry name" value="GH16_fungal_CRH1_transglycosylase"/>
    <property type="match status" value="1"/>
</dbReference>
<keyword evidence="13" id="KW-0326">Glycosidase</keyword>
<keyword evidence="11" id="KW-0325">Glycoprotein</keyword>
<evidence type="ECO:0000256" key="12">
    <source>
        <dbReference type="ARBA" id="ARBA00023288"/>
    </source>
</evidence>
<dbReference type="InterPro" id="IPR050546">
    <property type="entry name" value="Glycosyl_Hydrlase_16"/>
</dbReference>
<gene>
    <name evidence="22" type="ORF">NKR23_g535</name>
</gene>
<evidence type="ECO:0000256" key="7">
    <source>
        <dbReference type="ARBA" id="ARBA00022729"/>
    </source>
</evidence>
<evidence type="ECO:0000256" key="6">
    <source>
        <dbReference type="ARBA" id="ARBA00022679"/>
    </source>
</evidence>